<dbReference type="InterPro" id="IPR008988">
    <property type="entry name" value="Transcriptional_repressor_C"/>
</dbReference>
<feature type="compositionally biased region" description="Low complexity" evidence="2">
    <location>
        <begin position="1"/>
        <end position="23"/>
    </location>
</feature>
<feature type="domain" description="Ferrous iron transporter FeoA-like" evidence="3">
    <location>
        <begin position="22"/>
        <end position="93"/>
    </location>
</feature>
<dbReference type="AlphaFoldDB" id="A0A921LW18"/>
<dbReference type="SMART" id="SM00899">
    <property type="entry name" value="FeoA"/>
    <property type="match status" value="1"/>
</dbReference>
<evidence type="ECO:0000259" key="3">
    <source>
        <dbReference type="SMART" id="SM00899"/>
    </source>
</evidence>
<reference evidence="4" key="1">
    <citation type="journal article" date="2021" name="PeerJ">
        <title>Extensive microbial diversity within the chicken gut microbiome revealed by metagenomics and culture.</title>
        <authorList>
            <person name="Gilroy R."/>
            <person name="Ravi A."/>
            <person name="Getino M."/>
            <person name="Pursley I."/>
            <person name="Horton D.L."/>
            <person name="Alikhan N.F."/>
            <person name="Baker D."/>
            <person name="Gharbi K."/>
            <person name="Hall N."/>
            <person name="Watson M."/>
            <person name="Adriaenssens E.M."/>
            <person name="Foster-Nyarko E."/>
            <person name="Jarju S."/>
            <person name="Secka A."/>
            <person name="Antonio M."/>
            <person name="Oren A."/>
            <person name="Chaudhuri R.R."/>
            <person name="La Ragione R."/>
            <person name="Hildebrand F."/>
            <person name="Pallen M.J."/>
        </authorList>
    </citation>
    <scope>NUCLEOTIDE SEQUENCE</scope>
    <source>
        <strain evidence="4">ChiBcolR7-4860</strain>
    </source>
</reference>
<dbReference type="SUPFAM" id="SSF50037">
    <property type="entry name" value="C-terminal domain of transcriptional repressors"/>
    <property type="match status" value="1"/>
</dbReference>
<keyword evidence="1" id="KW-0408">Iron</keyword>
<name>A0A921LW18_9BIFI</name>
<dbReference type="InterPro" id="IPR007167">
    <property type="entry name" value="Fe-transptr_FeoA-like"/>
</dbReference>
<proteinExistence type="predicted"/>
<sequence>MTVMDTTPPAGPGTATPTRGPRTLAGCRAGDTVIVDGIDLDERHRFRLMELGLRAGVIIRVVQRSGFGGRVVARGPERIALDGGTARAIRVRISDDTEEMTR</sequence>
<reference evidence="4" key="2">
    <citation type="submission" date="2021-09" db="EMBL/GenBank/DDBJ databases">
        <authorList>
            <person name="Gilroy R."/>
        </authorList>
    </citation>
    <scope>NUCLEOTIDE SEQUENCE</scope>
    <source>
        <strain evidence="4">ChiBcolR7-4860</strain>
    </source>
</reference>
<dbReference type="GO" id="GO:0046914">
    <property type="term" value="F:transition metal ion binding"/>
    <property type="evidence" value="ECO:0007669"/>
    <property type="project" value="InterPro"/>
</dbReference>
<accession>A0A921LW18</accession>
<dbReference type="EMBL" id="DYUX01000026">
    <property type="protein sequence ID" value="HJG42318.1"/>
    <property type="molecule type" value="Genomic_DNA"/>
</dbReference>
<protein>
    <submittedName>
        <fullName evidence="4">Ferrous iron transport protein A</fullName>
    </submittedName>
</protein>
<evidence type="ECO:0000256" key="1">
    <source>
        <dbReference type="ARBA" id="ARBA00023004"/>
    </source>
</evidence>
<evidence type="ECO:0000256" key="2">
    <source>
        <dbReference type="SAM" id="MobiDB-lite"/>
    </source>
</evidence>
<dbReference type="RefSeq" id="WP_239453629.1">
    <property type="nucleotide sequence ID" value="NZ_DYUX01000026.1"/>
</dbReference>
<dbReference type="Pfam" id="PF04023">
    <property type="entry name" value="FeoA"/>
    <property type="match status" value="1"/>
</dbReference>
<dbReference type="InterPro" id="IPR038157">
    <property type="entry name" value="FeoA_core_dom"/>
</dbReference>
<dbReference type="Gene3D" id="2.30.30.90">
    <property type="match status" value="1"/>
</dbReference>
<evidence type="ECO:0000313" key="4">
    <source>
        <dbReference type="EMBL" id="HJG42318.1"/>
    </source>
</evidence>
<dbReference type="Proteomes" id="UP000786560">
    <property type="component" value="Unassembled WGS sequence"/>
</dbReference>
<comment type="caution">
    <text evidence="4">The sequence shown here is derived from an EMBL/GenBank/DDBJ whole genome shotgun (WGS) entry which is preliminary data.</text>
</comment>
<organism evidence="4 5">
    <name type="scientific">Bifidobacterium pullorum subsp. gallinarum</name>
    <dbReference type="NCBI Taxonomy" id="78344"/>
    <lineage>
        <taxon>Bacteria</taxon>
        <taxon>Bacillati</taxon>
        <taxon>Actinomycetota</taxon>
        <taxon>Actinomycetes</taxon>
        <taxon>Bifidobacteriales</taxon>
        <taxon>Bifidobacteriaceae</taxon>
        <taxon>Bifidobacterium</taxon>
    </lineage>
</organism>
<gene>
    <name evidence="4" type="ORF">K8U73_08070</name>
</gene>
<evidence type="ECO:0000313" key="5">
    <source>
        <dbReference type="Proteomes" id="UP000786560"/>
    </source>
</evidence>
<feature type="region of interest" description="Disordered" evidence="2">
    <location>
        <begin position="1"/>
        <end position="24"/>
    </location>
</feature>